<evidence type="ECO:0000313" key="2">
    <source>
        <dbReference type="Proteomes" id="UP000613193"/>
    </source>
</evidence>
<name>A0A934PSV1_9SPHI</name>
<protein>
    <recommendedName>
        <fullName evidence="3">PIN domain-containing protein</fullName>
    </recommendedName>
</protein>
<evidence type="ECO:0008006" key="3">
    <source>
        <dbReference type="Google" id="ProtNLM"/>
    </source>
</evidence>
<dbReference type="RefSeq" id="WP_200064533.1">
    <property type="nucleotide sequence ID" value="NZ_JAEHFW010000001.1"/>
</dbReference>
<dbReference type="EMBL" id="JAEHFW010000001">
    <property type="protein sequence ID" value="MBK0378566.1"/>
    <property type="molecule type" value="Genomic_DNA"/>
</dbReference>
<dbReference type="CDD" id="cd09854">
    <property type="entry name" value="PIN_VapC-like"/>
    <property type="match status" value="1"/>
</dbReference>
<accession>A0A934PSV1</accession>
<dbReference type="AlphaFoldDB" id="A0A934PSV1"/>
<gene>
    <name evidence="1" type="ORF">I5M19_04560</name>
</gene>
<sequence length="155" mass="17624">MCIIIDTNTLAVVFDTGTINHRQFQPVNEWVLNGTGKIVFGGTKYIGELKKYLKIFIELKKANRAVHVDDQLVDAEELLVSAQLQHADFDDQHLVALLRVSGCQLICSLDARAYPYFKHELFFKPAANRPRIYSGLRNRGLLTTRHIAAICQRQN</sequence>
<organism evidence="1 2">
    <name type="scientific">Mucilaginibacter segetis</name>
    <dbReference type="NCBI Taxonomy" id="2793071"/>
    <lineage>
        <taxon>Bacteria</taxon>
        <taxon>Pseudomonadati</taxon>
        <taxon>Bacteroidota</taxon>
        <taxon>Sphingobacteriia</taxon>
        <taxon>Sphingobacteriales</taxon>
        <taxon>Sphingobacteriaceae</taxon>
        <taxon>Mucilaginibacter</taxon>
    </lineage>
</organism>
<comment type="caution">
    <text evidence="1">The sequence shown here is derived from an EMBL/GenBank/DDBJ whole genome shotgun (WGS) entry which is preliminary data.</text>
</comment>
<reference evidence="1" key="1">
    <citation type="submission" date="2020-12" db="EMBL/GenBank/DDBJ databases">
        <title>Bacterial novel species Mucilaginibacter sp. SD-g isolated from soil.</title>
        <authorList>
            <person name="Jung H.-Y."/>
        </authorList>
    </citation>
    <scope>NUCLEOTIDE SEQUENCE</scope>
    <source>
        <strain evidence="1">SD-g</strain>
    </source>
</reference>
<proteinExistence type="predicted"/>
<evidence type="ECO:0000313" key="1">
    <source>
        <dbReference type="EMBL" id="MBK0378566.1"/>
    </source>
</evidence>
<keyword evidence="2" id="KW-1185">Reference proteome</keyword>
<dbReference type="Proteomes" id="UP000613193">
    <property type="component" value="Unassembled WGS sequence"/>
</dbReference>